<dbReference type="AlphaFoldDB" id="A0A1Y0EDQ5"/>
<name>A0A1Y0EDQ5_9RHOB</name>
<dbReference type="RefSeq" id="WP_087208143.1">
    <property type="nucleotide sequence ID" value="NZ_CP021431.1"/>
</dbReference>
<accession>A0A1Y0EDQ5</accession>
<evidence type="ECO:0000313" key="4">
    <source>
        <dbReference type="EMBL" id="ARU01402.1"/>
    </source>
</evidence>
<dbReference type="EMBL" id="CP021431">
    <property type="protein sequence ID" value="ARU01402.1"/>
    <property type="molecule type" value="Genomic_DNA"/>
</dbReference>
<dbReference type="KEGG" id="lvs:LOKVESSMR4R_02094"/>
<dbReference type="OrthoDB" id="9807264at2"/>
<dbReference type="PANTHER" id="PTHR12469:SF2">
    <property type="entry name" value="SUCCINATE DEHYDROGENASE ASSEMBLY FACTOR 2, MITOCHONDRIAL"/>
    <property type="match status" value="1"/>
</dbReference>
<keyword evidence="5" id="KW-1185">Reference proteome</keyword>
<protein>
    <recommendedName>
        <fullName evidence="2">FAD assembly factor SdhE</fullName>
    </recommendedName>
</protein>
<evidence type="ECO:0000256" key="3">
    <source>
        <dbReference type="ARBA" id="ARBA00023186"/>
    </source>
</evidence>
<reference evidence="4 5" key="1">
    <citation type="submission" date="2017-05" db="EMBL/GenBank/DDBJ databases">
        <title>Genome Sequence of Loktanella vestfoldensis Strain SMR4r Isolated from a Culture of the Diatom Skeletonema marinoi.</title>
        <authorList>
            <person name="Topel M."/>
            <person name="Pinder M.I.M."/>
            <person name="Johansson O.N."/>
            <person name="Kourtchenko O."/>
            <person name="Godhe A."/>
            <person name="Clarke A.K."/>
        </authorList>
    </citation>
    <scope>NUCLEOTIDE SEQUENCE [LARGE SCALE GENOMIC DNA]</scope>
    <source>
        <strain evidence="4 5">SMR4r</strain>
    </source>
</reference>
<evidence type="ECO:0000256" key="2">
    <source>
        <dbReference type="ARBA" id="ARBA00019418"/>
    </source>
</evidence>
<dbReference type="Proteomes" id="UP000195273">
    <property type="component" value="Chromosome"/>
</dbReference>
<gene>
    <name evidence="4" type="ORF">LOKVESSMR4R_02094</name>
</gene>
<comment type="similarity">
    <text evidence="1">Belongs to the SdhE FAD assembly factor family.</text>
</comment>
<evidence type="ECO:0000313" key="5">
    <source>
        <dbReference type="Proteomes" id="UP000195273"/>
    </source>
</evidence>
<dbReference type="Pfam" id="PF03937">
    <property type="entry name" value="Sdh5"/>
    <property type="match status" value="1"/>
</dbReference>
<evidence type="ECO:0000256" key="1">
    <source>
        <dbReference type="ARBA" id="ARBA00008571"/>
    </source>
</evidence>
<dbReference type="SUPFAM" id="SSF109910">
    <property type="entry name" value="YgfY-like"/>
    <property type="match status" value="1"/>
</dbReference>
<keyword evidence="3" id="KW-0143">Chaperone</keyword>
<dbReference type="GO" id="GO:0006099">
    <property type="term" value="P:tricarboxylic acid cycle"/>
    <property type="evidence" value="ECO:0007669"/>
    <property type="project" value="TreeGrafter"/>
</dbReference>
<proteinExistence type="inferred from homology"/>
<dbReference type="Gene3D" id="1.10.150.250">
    <property type="entry name" value="Flavinator of succinate dehydrogenase"/>
    <property type="match status" value="1"/>
</dbReference>
<dbReference type="InterPro" id="IPR036714">
    <property type="entry name" value="SDH_sf"/>
</dbReference>
<sequence>MTETIEHTRKRLHMRSMRRGIKEMDLILSAFAAAHLAEMNDAELALYDALLSENDHDLYGWVGGQFAVPDVYADMIARIAAGAHGVTRPGASAH</sequence>
<organism evidence="4 5">
    <name type="scientific">Yoonia vestfoldensis</name>
    <dbReference type="NCBI Taxonomy" id="245188"/>
    <lineage>
        <taxon>Bacteria</taxon>
        <taxon>Pseudomonadati</taxon>
        <taxon>Pseudomonadota</taxon>
        <taxon>Alphaproteobacteria</taxon>
        <taxon>Rhodobacterales</taxon>
        <taxon>Paracoccaceae</taxon>
        <taxon>Yoonia</taxon>
    </lineage>
</organism>
<dbReference type="PANTHER" id="PTHR12469">
    <property type="entry name" value="PROTEIN EMI5 HOMOLOG, MITOCHONDRIAL"/>
    <property type="match status" value="1"/>
</dbReference>
<dbReference type="STRING" id="1122181.GCA_000382265_02014"/>
<dbReference type="InterPro" id="IPR005631">
    <property type="entry name" value="SDH"/>
</dbReference>